<dbReference type="OrthoDB" id="410051at2759"/>
<evidence type="ECO:0000313" key="2">
    <source>
        <dbReference type="EMBL" id="CAE7277707.1"/>
    </source>
</evidence>
<evidence type="ECO:0000313" key="3">
    <source>
        <dbReference type="Proteomes" id="UP000601435"/>
    </source>
</evidence>
<accession>A0A812N9T7</accession>
<protein>
    <submittedName>
        <fullName evidence="2">Uncharacterized protein</fullName>
    </submittedName>
</protein>
<proteinExistence type="predicted"/>
<feature type="region of interest" description="Disordered" evidence="1">
    <location>
        <begin position="369"/>
        <end position="397"/>
    </location>
</feature>
<reference evidence="2" key="1">
    <citation type="submission" date="2021-02" db="EMBL/GenBank/DDBJ databases">
        <authorList>
            <person name="Dougan E. K."/>
            <person name="Rhodes N."/>
            <person name="Thang M."/>
            <person name="Chan C."/>
        </authorList>
    </citation>
    <scope>NUCLEOTIDE SEQUENCE</scope>
</reference>
<dbReference type="AlphaFoldDB" id="A0A812N9T7"/>
<evidence type="ECO:0000256" key="1">
    <source>
        <dbReference type="SAM" id="MobiDB-lite"/>
    </source>
</evidence>
<name>A0A812N9T7_9DINO</name>
<dbReference type="EMBL" id="CAJNJA010011711">
    <property type="protein sequence ID" value="CAE7277707.1"/>
    <property type="molecule type" value="Genomic_DNA"/>
</dbReference>
<keyword evidence="3" id="KW-1185">Reference proteome</keyword>
<sequence length="520" mass="58040">MDAGLLAKINAVKESSGLSINTKTSQILELLQQHGHLYTQVIKAPLMLVHPVNRCGMLVNSFDSHEKGWRALSVGFDIAQLEGNSICTELSHTLKDEAFKANENLVKQAEGRLASVTGMERYCSLGSSHMSQFVKAVLHGCKTEHEDLSQLNECLSMDILQTKFRDHSFVKVCSEGWTWKVISAAASDTLKWLPSMVQASANSSNLVAKVANEIEVATSLAYHYEQSRSMELAVETTKWAMPLPYIKAVGHYVANFAGGEGFPLIRYMSDASKMFNSSLLLGAEFMDSLAYLHLKGMKEQIKAAEELMKMCWDLLQNLQWMQQKRGVSIFAKMQIRTALFLCKKSGKWKETRVFQSLQEIQEVFTQEVEAAKSQGESSSGQSHGGSMSSGTGASGSTDVKVMSLQDTSSPASIAMQQYSWLKENGRFLKKDCTDIHVFMHMDDMHGVFKVTDVRGNVETVRVPHKDLKFMKATSKEIPILLDESIVQRMQIATNLTDEVEKCNAFLKLHTAFQEQLDMPF</sequence>
<comment type="caution">
    <text evidence="2">The sequence shown here is derived from an EMBL/GenBank/DDBJ whole genome shotgun (WGS) entry which is preliminary data.</text>
</comment>
<dbReference type="Proteomes" id="UP000601435">
    <property type="component" value="Unassembled WGS sequence"/>
</dbReference>
<gene>
    <name evidence="2" type="ORF">SNEC2469_LOCUS6753</name>
</gene>
<feature type="compositionally biased region" description="Low complexity" evidence="1">
    <location>
        <begin position="373"/>
        <end position="396"/>
    </location>
</feature>
<organism evidence="2 3">
    <name type="scientific">Symbiodinium necroappetens</name>
    <dbReference type="NCBI Taxonomy" id="1628268"/>
    <lineage>
        <taxon>Eukaryota</taxon>
        <taxon>Sar</taxon>
        <taxon>Alveolata</taxon>
        <taxon>Dinophyceae</taxon>
        <taxon>Suessiales</taxon>
        <taxon>Symbiodiniaceae</taxon>
        <taxon>Symbiodinium</taxon>
    </lineage>
</organism>